<proteinExistence type="predicted"/>
<dbReference type="EMBL" id="ML143529">
    <property type="protein sequence ID" value="TBU22715.1"/>
    <property type="molecule type" value="Genomic_DNA"/>
</dbReference>
<accession>A0A4Q9M6X4</accession>
<gene>
    <name evidence="1" type="ORF">BD311DRAFT_769849</name>
</gene>
<protein>
    <submittedName>
        <fullName evidence="1">Uncharacterized protein</fullName>
    </submittedName>
</protein>
<organism evidence="1">
    <name type="scientific">Dichomitus squalens</name>
    <dbReference type="NCBI Taxonomy" id="114155"/>
    <lineage>
        <taxon>Eukaryota</taxon>
        <taxon>Fungi</taxon>
        <taxon>Dikarya</taxon>
        <taxon>Basidiomycota</taxon>
        <taxon>Agaricomycotina</taxon>
        <taxon>Agaricomycetes</taxon>
        <taxon>Polyporales</taxon>
        <taxon>Polyporaceae</taxon>
        <taxon>Dichomitus</taxon>
    </lineage>
</organism>
<sequence>MTPILINKSNKRRLSRRQLLQSLAMDRRGSLSPKTLRTYTRAQGRSSSSWQRCCTERSHPCY</sequence>
<reference evidence="1" key="1">
    <citation type="submission" date="2019-01" db="EMBL/GenBank/DDBJ databases">
        <title>Draft genome sequences of three monokaryotic isolates of the white-rot basidiomycete fungus Dichomitus squalens.</title>
        <authorList>
            <consortium name="DOE Joint Genome Institute"/>
            <person name="Lopez S.C."/>
            <person name="Andreopoulos B."/>
            <person name="Pangilinan J."/>
            <person name="Lipzen A."/>
            <person name="Riley R."/>
            <person name="Ahrendt S."/>
            <person name="Ng V."/>
            <person name="Barry K."/>
            <person name="Daum C."/>
            <person name="Grigoriev I.V."/>
            <person name="Hilden K.S."/>
            <person name="Makela M.R."/>
            <person name="de Vries R.P."/>
        </authorList>
    </citation>
    <scope>NUCLEOTIDE SEQUENCE [LARGE SCALE GENOMIC DNA]</scope>
    <source>
        <strain evidence="1">OM18370.1</strain>
    </source>
</reference>
<dbReference type="AlphaFoldDB" id="A0A4Q9M6X4"/>
<dbReference type="Proteomes" id="UP000292957">
    <property type="component" value="Unassembled WGS sequence"/>
</dbReference>
<name>A0A4Q9M6X4_9APHY</name>
<evidence type="ECO:0000313" key="1">
    <source>
        <dbReference type="EMBL" id="TBU22715.1"/>
    </source>
</evidence>